<dbReference type="InterPro" id="IPR000719">
    <property type="entry name" value="Prot_kinase_dom"/>
</dbReference>
<keyword evidence="2" id="KW-0067">ATP-binding</keyword>
<evidence type="ECO:0000313" key="4">
    <source>
        <dbReference type="EMBL" id="EFJ20814.1"/>
    </source>
</evidence>
<name>D8S3U0_SELML</name>
<dbReference type="InterPro" id="IPR008271">
    <property type="entry name" value="Ser/Thr_kinase_AS"/>
</dbReference>
<dbReference type="InterPro" id="IPR011009">
    <property type="entry name" value="Kinase-like_dom_sf"/>
</dbReference>
<proteinExistence type="predicted"/>
<dbReference type="GO" id="GO:0007166">
    <property type="term" value="P:cell surface receptor signaling pathway"/>
    <property type="evidence" value="ECO:0000318"/>
    <property type="project" value="GO_Central"/>
</dbReference>
<dbReference type="AlphaFoldDB" id="D8S3U0"/>
<dbReference type="eggNOG" id="KOG1187">
    <property type="taxonomic scope" value="Eukaryota"/>
</dbReference>
<dbReference type="SUPFAM" id="SSF56112">
    <property type="entry name" value="Protein kinase-like (PK-like)"/>
    <property type="match status" value="1"/>
</dbReference>
<dbReference type="PANTHER" id="PTHR46008">
    <property type="entry name" value="LEAF RUST 10 DISEASE-RESISTANCE LOCUS RECEPTOR-LIKE PROTEIN KINASE-LIKE 1.4"/>
    <property type="match status" value="1"/>
</dbReference>
<keyword evidence="5" id="KW-1185">Reference proteome</keyword>
<dbReference type="GO" id="GO:0004672">
    <property type="term" value="F:protein kinase activity"/>
    <property type="evidence" value="ECO:0007669"/>
    <property type="project" value="InterPro"/>
</dbReference>
<evidence type="ECO:0000256" key="2">
    <source>
        <dbReference type="ARBA" id="ARBA00022840"/>
    </source>
</evidence>
<dbReference type="OrthoDB" id="4062651at2759"/>
<evidence type="ECO:0000256" key="1">
    <source>
        <dbReference type="ARBA" id="ARBA00022741"/>
    </source>
</evidence>
<dbReference type="PIRSF" id="PIRSF000654">
    <property type="entry name" value="Integrin-linked_kinase"/>
    <property type="match status" value="1"/>
</dbReference>
<gene>
    <name evidence="4" type="ORF">SELMODRAFT_108156</name>
</gene>
<dbReference type="OMA" id="VAMELAC"/>
<reference evidence="4 5" key="1">
    <citation type="journal article" date="2011" name="Science">
        <title>The Selaginella genome identifies genetic changes associated with the evolution of vascular plants.</title>
        <authorList>
            <person name="Banks J.A."/>
            <person name="Nishiyama T."/>
            <person name="Hasebe M."/>
            <person name="Bowman J.L."/>
            <person name="Gribskov M."/>
            <person name="dePamphilis C."/>
            <person name="Albert V.A."/>
            <person name="Aono N."/>
            <person name="Aoyama T."/>
            <person name="Ambrose B.A."/>
            <person name="Ashton N.W."/>
            <person name="Axtell M.J."/>
            <person name="Barker E."/>
            <person name="Barker M.S."/>
            <person name="Bennetzen J.L."/>
            <person name="Bonawitz N.D."/>
            <person name="Chapple C."/>
            <person name="Cheng C."/>
            <person name="Correa L.G."/>
            <person name="Dacre M."/>
            <person name="DeBarry J."/>
            <person name="Dreyer I."/>
            <person name="Elias M."/>
            <person name="Engstrom E.M."/>
            <person name="Estelle M."/>
            <person name="Feng L."/>
            <person name="Finet C."/>
            <person name="Floyd S.K."/>
            <person name="Frommer W.B."/>
            <person name="Fujita T."/>
            <person name="Gramzow L."/>
            <person name="Gutensohn M."/>
            <person name="Harholt J."/>
            <person name="Hattori M."/>
            <person name="Heyl A."/>
            <person name="Hirai T."/>
            <person name="Hiwatashi Y."/>
            <person name="Ishikawa M."/>
            <person name="Iwata M."/>
            <person name="Karol K.G."/>
            <person name="Koehler B."/>
            <person name="Kolukisaoglu U."/>
            <person name="Kubo M."/>
            <person name="Kurata T."/>
            <person name="Lalonde S."/>
            <person name="Li K."/>
            <person name="Li Y."/>
            <person name="Litt A."/>
            <person name="Lyons E."/>
            <person name="Manning G."/>
            <person name="Maruyama T."/>
            <person name="Michael T.P."/>
            <person name="Mikami K."/>
            <person name="Miyazaki S."/>
            <person name="Morinaga S."/>
            <person name="Murata T."/>
            <person name="Mueller-Roeber B."/>
            <person name="Nelson D.R."/>
            <person name="Obara M."/>
            <person name="Oguri Y."/>
            <person name="Olmstead R.G."/>
            <person name="Onodera N."/>
            <person name="Petersen B.L."/>
            <person name="Pils B."/>
            <person name="Prigge M."/>
            <person name="Rensing S.A."/>
            <person name="Riano-Pachon D.M."/>
            <person name="Roberts A.W."/>
            <person name="Sato Y."/>
            <person name="Scheller H.V."/>
            <person name="Schulz B."/>
            <person name="Schulz C."/>
            <person name="Shakirov E.V."/>
            <person name="Shibagaki N."/>
            <person name="Shinohara N."/>
            <person name="Shippen D.E."/>
            <person name="Soerensen I."/>
            <person name="Sotooka R."/>
            <person name="Sugimoto N."/>
            <person name="Sugita M."/>
            <person name="Sumikawa N."/>
            <person name="Tanurdzic M."/>
            <person name="Theissen G."/>
            <person name="Ulvskov P."/>
            <person name="Wakazuki S."/>
            <person name="Weng J.K."/>
            <person name="Willats W.W."/>
            <person name="Wipf D."/>
            <person name="Wolf P.G."/>
            <person name="Yang L."/>
            <person name="Zimmer A.D."/>
            <person name="Zhu Q."/>
            <person name="Mitros T."/>
            <person name="Hellsten U."/>
            <person name="Loque D."/>
            <person name="Otillar R."/>
            <person name="Salamov A."/>
            <person name="Schmutz J."/>
            <person name="Shapiro H."/>
            <person name="Lindquist E."/>
            <person name="Lucas S."/>
            <person name="Rokhsar D."/>
            <person name="Grigoriev I.V."/>
        </authorList>
    </citation>
    <scope>NUCLEOTIDE SEQUENCE [LARGE SCALE GENOMIC DNA]</scope>
</reference>
<dbReference type="PROSITE" id="PS00108">
    <property type="entry name" value="PROTEIN_KINASE_ST"/>
    <property type="match status" value="1"/>
</dbReference>
<feature type="domain" description="Protein kinase" evidence="3">
    <location>
        <begin position="1"/>
        <end position="266"/>
    </location>
</feature>
<dbReference type="Proteomes" id="UP000001514">
    <property type="component" value="Unassembled WGS sequence"/>
</dbReference>
<dbReference type="Gramene" id="EFJ20814">
    <property type="protein sequence ID" value="EFJ20814"/>
    <property type="gene ID" value="SELMODRAFT_108156"/>
</dbReference>
<evidence type="ECO:0000259" key="3">
    <source>
        <dbReference type="PROSITE" id="PS50011"/>
    </source>
</evidence>
<dbReference type="SMART" id="SM00220">
    <property type="entry name" value="S_TKc"/>
    <property type="match status" value="1"/>
</dbReference>
<dbReference type="FunFam" id="1.10.510.10:FF:000084">
    <property type="entry name" value="Wall-associated receptor kinase 2"/>
    <property type="match status" value="1"/>
</dbReference>
<sequence length="275" mass="30562">GILQDGTVVAIKRSKSSANFGVMDEQFLNEITILSQVNHRNLVKLKGWCMDTRRNAPPLLVYEYVTNGTLLEHLQCKRGVVPLGWEQRLQIAIETAEALAYLHSVAAPPIYHRDVKSSNILLDDSLSAKVADFAATTHVSTLRIQGTPGYCDPELMTTFRLTDKSDVYSFGVVLLELVTGQKPLDFGRESSRVNLAFYSLPLIRMEMIEELVDPKMGVVSAVERCSVARVAALADKCLAECGANRPKMREVVEELTSIREEMRSFLDSGEVTSRV</sequence>
<organism evidence="5">
    <name type="scientific">Selaginella moellendorffii</name>
    <name type="common">Spikemoss</name>
    <dbReference type="NCBI Taxonomy" id="88036"/>
    <lineage>
        <taxon>Eukaryota</taxon>
        <taxon>Viridiplantae</taxon>
        <taxon>Streptophyta</taxon>
        <taxon>Embryophyta</taxon>
        <taxon>Tracheophyta</taxon>
        <taxon>Lycopodiopsida</taxon>
        <taxon>Selaginellales</taxon>
        <taxon>Selaginellaceae</taxon>
        <taxon>Selaginella</taxon>
    </lineage>
</organism>
<dbReference type="GO" id="GO:0005524">
    <property type="term" value="F:ATP binding"/>
    <property type="evidence" value="ECO:0007669"/>
    <property type="project" value="UniProtKB-KW"/>
</dbReference>
<evidence type="ECO:0000313" key="5">
    <source>
        <dbReference type="Proteomes" id="UP000001514"/>
    </source>
</evidence>
<dbReference type="PROSITE" id="PS50011">
    <property type="entry name" value="PROTEIN_KINASE_DOM"/>
    <property type="match status" value="1"/>
</dbReference>
<accession>D8S3U0</accession>
<dbReference type="Gene3D" id="1.10.510.10">
    <property type="entry name" value="Transferase(Phosphotransferase) domain 1"/>
    <property type="match status" value="1"/>
</dbReference>
<dbReference type="EMBL" id="GL377601">
    <property type="protein sequence ID" value="EFJ20814.1"/>
    <property type="molecule type" value="Genomic_DNA"/>
</dbReference>
<protein>
    <recommendedName>
        <fullName evidence="3">Protein kinase domain-containing protein</fullName>
    </recommendedName>
</protein>
<dbReference type="Pfam" id="PF00069">
    <property type="entry name" value="Pkinase"/>
    <property type="match status" value="1"/>
</dbReference>
<keyword evidence="1" id="KW-0547">Nucleotide-binding</keyword>
<dbReference type="Gene3D" id="3.30.200.20">
    <property type="entry name" value="Phosphorylase Kinase, domain 1"/>
    <property type="match status" value="1"/>
</dbReference>
<dbReference type="GO" id="GO:0005886">
    <property type="term" value="C:plasma membrane"/>
    <property type="evidence" value="ECO:0000318"/>
    <property type="project" value="GO_Central"/>
</dbReference>
<dbReference type="HOGENOM" id="CLU_000288_21_4_1"/>
<dbReference type="InParanoid" id="D8S3U0"/>
<dbReference type="KEGG" id="smo:SELMODRAFT_108156"/>
<feature type="non-terminal residue" evidence="4">
    <location>
        <position position="1"/>
    </location>
</feature>